<dbReference type="EMBL" id="CP016428">
    <property type="protein sequence ID" value="ANW01710.1"/>
    <property type="molecule type" value="Genomic_DNA"/>
</dbReference>
<reference evidence="1 2" key="1">
    <citation type="submission" date="2016-07" db="EMBL/GenBank/DDBJ databases">
        <title>Complete genome sequence of Bradyrhizobium icense LMTR 13T, a potential inoculant strain isolated from lima bean (Phaseolus lunatus) in Peru.</title>
        <authorList>
            <person name="Ormeno-Orrillo E."/>
            <person name="Duran D."/>
            <person name="Rogel M.A."/>
            <person name="Rey L."/>
            <person name="Imperial J."/>
            <person name="Ruiz-Argueso T."/>
            <person name="Martinez-Romero E."/>
        </authorList>
    </citation>
    <scope>NUCLEOTIDE SEQUENCE [LARGE SCALE GENOMIC DNA]</scope>
    <source>
        <strain evidence="1 2">LMTR 13</strain>
    </source>
</reference>
<sequence length="59" mass="6856">MTDVCREFGISGKTGYKIFDRYKTGRFERSQLYEIEFLRVAPLSRPVAHLFTDGLLVQV</sequence>
<evidence type="ECO:0000313" key="1">
    <source>
        <dbReference type="EMBL" id="ANW01710.1"/>
    </source>
</evidence>
<organism evidence="1 2">
    <name type="scientific">Bradyrhizobium icense</name>
    <dbReference type="NCBI Taxonomy" id="1274631"/>
    <lineage>
        <taxon>Bacteria</taxon>
        <taxon>Pseudomonadati</taxon>
        <taxon>Pseudomonadota</taxon>
        <taxon>Alphaproteobacteria</taxon>
        <taxon>Hyphomicrobiales</taxon>
        <taxon>Nitrobacteraceae</taxon>
        <taxon>Bradyrhizobium</taxon>
    </lineage>
</organism>
<evidence type="ECO:0000313" key="2">
    <source>
        <dbReference type="Proteomes" id="UP000092839"/>
    </source>
</evidence>
<proteinExistence type="predicted"/>
<dbReference type="AlphaFoldDB" id="A0A1B1UG16"/>
<dbReference type="KEGG" id="bic:LMTR13_17590"/>
<dbReference type="Proteomes" id="UP000092839">
    <property type="component" value="Chromosome"/>
</dbReference>
<protein>
    <submittedName>
        <fullName evidence="1">Uncharacterized protein</fullName>
    </submittedName>
</protein>
<accession>A0A1B1UG16</accession>
<name>A0A1B1UG16_9BRAD</name>
<keyword evidence="2" id="KW-1185">Reference proteome</keyword>
<gene>
    <name evidence="1" type="ORF">LMTR13_17590</name>
</gene>